<reference evidence="2 3" key="1">
    <citation type="submission" date="2015-01" db="EMBL/GenBank/DDBJ databases">
        <title>Draft genome of Vibrio mytili type strain CAIM 528.</title>
        <authorList>
            <person name="Gonzalez-Castillo A."/>
            <person name="Gomez-Gil B."/>
            <person name="Enciso-Ibarra J."/>
        </authorList>
    </citation>
    <scope>NUCLEOTIDE SEQUENCE [LARGE SCALE GENOMIC DNA]</scope>
    <source>
        <strain evidence="2 3">CAIM 528</strain>
    </source>
</reference>
<keyword evidence="3" id="KW-1185">Reference proteome</keyword>
<dbReference type="RefSeq" id="WP_041154606.1">
    <property type="nucleotide sequence ID" value="NZ_CBCRVP010000003.1"/>
</dbReference>
<comment type="caution">
    <text evidence="2">The sequence shown here is derived from an EMBL/GenBank/DDBJ whole genome shotgun (WGS) entry which is preliminary data.</text>
</comment>
<gene>
    <name evidence="2" type="ORF">SU60_05060</name>
</gene>
<feature type="signal peptide" evidence="1">
    <location>
        <begin position="1"/>
        <end position="21"/>
    </location>
</feature>
<dbReference type="EMBL" id="JXOK01000010">
    <property type="protein sequence ID" value="KIN11880.1"/>
    <property type="molecule type" value="Genomic_DNA"/>
</dbReference>
<evidence type="ECO:0000313" key="3">
    <source>
        <dbReference type="Proteomes" id="UP000031977"/>
    </source>
</evidence>
<sequence>MKALPGIVATTILGVIAPASAANDSVMLTKEIVVERGTLCVYSDFDRDYTITIEDYEYCPLTLHVDQRQNKKTQEMTLSHSVLGELFSQ</sequence>
<dbReference type="Proteomes" id="UP000031977">
    <property type="component" value="Unassembled WGS sequence"/>
</dbReference>
<evidence type="ECO:0000256" key="1">
    <source>
        <dbReference type="SAM" id="SignalP"/>
    </source>
</evidence>
<name>A0A0C3IA55_9VIBR</name>
<dbReference type="AlphaFoldDB" id="A0A0C3IA55"/>
<accession>A0A0C3IA55</accession>
<proteinExistence type="predicted"/>
<keyword evidence="1" id="KW-0732">Signal</keyword>
<organism evidence="2 3">
    <name type="scientific">Vibrio mytili</name>
    <dbReference type="NCBI Taxonomy" id="50718"/>
    <lineage>
        <taxon>Bacteria</taxon>
        <taxon>Pseudomonadati</taxon>
        <taxon>Pseudomonadota</taxon>
        <taxon>Gammaproteobacteria</taxon>
        <taxon>Vibrionales</taxon>
        <taxon>Vibrionaceae</taxon>
        <taxon>Vibrio</taxon>
    </lineage>
</organism>
<evidence type="ECO:0000313" key="2">
    <source>
        <dbReference type="EMBL" id="KIN11880.1"/>
    </source>
</evidence>
<feature type="chain" id="PRO_5002165899" evidence="1">
    <location>
        <begin position="22"/>
        <end position="89"/>
    </location>
</feature>
<protein>
    <submittedName>
        <fullName evidence="2">Uncharacterized protein</fullName>
    </submittedName>
</protein>